<evidence type="ECO:0000256" key="9">
    <source>
        <dbReference type="ARBA" id="ARBA00023180"/>
    </source>
</evidence>
<feature type="transmembrane region" description="Helical" evidence="12">
    <location>
        <begin position="258"/>
        <end position="276"/>
    </location>
</feature>
<dbReference type="GO" id="GO:0005886">
    <property type="term" value="C:plasma membrane"/>
    <property type="evidence" value="ECO:0000318"/>
    <property type="project" value="GO_Central"/>
</dbReference>
<dbReference type="OMA" id="ITRMVFV"/>
<dbReference type="GO" id="GO:0008188">
    <property type="term" value="F:neuropeptide receptor activity"/>
    <property type="evidence" value="ECO:0000318"/>
    <property type="project" value="GO_Central"/>
</dbReference>
<dbReference type="AlphaFoldDB" id="A0A7M7SUX6"/>
<dbReference type="PANTHER" id="PTHR45695">
    <property type="entry name" value="LEUCOKININ RECEPTOR-RELATED"/>
    <property type="match status" value="1"/>
</dbReference>
<dbReference type="KEGG" id="spu:579587"/>
<keyword evidence="15" id="KW-1185">Reference proteome</keyword>
<feature type="transmembrane region" description="Helical" evidence="12">
    <location>
        <begin position="213"/>
        <end position="232"/>
    </location>
</feature>
<dbReference type="Proteomes" id="UP000007110">
    <property type="component" value="Unassembled WGS sequence"/>
</dbReference>
<keyword evidence="4 12" id="KW-1133">Transmembrane helix</keyword>
<dbReference type="EnsemblMetazoa" id="XM_030977393">
    <property type="protein sequence ID" value="XP_030833253"/>
    <property type="gene ID" value="LOC579587"/>
</dbReference>
<keyword evidence="6 12" id="KW-0472">Membrane</keyword>
<keyword evidence="9" id="KW-0325">Glycoprotein</keyword>
<keyword evidence="3 11" id="KW-0812">Transmembrane</keyword>
<feature type="transmembrane region" description="Helical" evidence="12">
    <location>
        <begin position="164"/>
        <end position="182"/>
    </location>
</feature>
<feature type="transmembrane region" description="Helical" evidence="12">
    <location>
        <begin position="296"/>
        <end position="322"/>
    </location>
</feature>
<evidence type="ECO:0000256" key="8">
    <source>
        <dbReference type="ARBA" id="ARBA00023170"/>
    </source>
</evidence>
<dbReference type="GO" id="GO:0046887">
    <property type="term" value="P:positive regulation of hormone secretion"/>
    <property type="evidence" value="ECO:0000318"/>
    <property type="project" value="GO_Central"/>
</dbReference>
<dbReference type="GO" id="GO:0007218">
    <property type="term" value="P:neuropeptide signaling pathway"/>
    <property type="evidence" value="ECO:0000318"/>
    <property type="project" value="GO_Central"/>
</dbReference>
<dbReference type="InParanoid" id="A0A7M7SUX6"/>
<organism evidence="14 15">
    <name type="scientific">Strongylocentrotus purpuratus</name>
    <name type="common">Purple sea urchin</name>
    <dbReference type="NCBI Taxonomy" id="7668"/>
    <lineage>
        <taxon>Eukaryota</taxon>
        <taxon>Metazoa</taxon>
        <taxon>Echinodermata</taxon>
        <taxon>Eleutherozoa</taxon>
        <taxon>Echinozoa</taxon>
        <taxon>Echinoidea</taxon>
        <taxon>Euechinoidea</taxon>
        <taxon>Echinacea</taxon>
        <taxon>Camarodonta</taxon>
        <taxon>Echinidea</taxon>
        <taxon>Strongylocentrotidae</taxon>
        <taxon>Strongylocentrotus</taxon>
    </lineage>
</organism>
<dbReference type="InterPro" id="IPR017452">
    <property type="entry name" value="GPCR_Rhodpsn_7TM"/>
</dbReference>
<evidence type="ECO:0000256" key="4">
    <source>
        <dbReference type="ARBA" id="ARBA00022989"/>
    </source>
</evidence>
<dbReference type="OrthoDB" id="2132067at2759"/>
<dbReference type="GeneID" id="579587"/>
<proteinExistence type="inferred from homology"/>
<keyword evidence="10 11" id="KW-0807">Transducer</keyword>
<evidence type="ECO:0000256" key="5">
    <source>
        <dbReference type="ARBA" id="ARBA00023040"/>
    </source>
</evidence>
<evidence type="ECO:0000256" key="10">
    <source>
        <dbReference type="ARBA" id="ARBA00023224"/>
    </source>
</evidence>
<dbReference type="FunFam" id="1.20.1070.10:FF:000987">
    <property type="entry name" value="Uncharacterized protein"/>
    <property type="match status" value="1"/>
</dbReference>
<evidence type="ECO:0000256" key="2">
    <source>
        <dbReference type="ARBA" id="ARBA00022475"/>
    </source>
</evidence>
<dbReference type="PROSITE" id="PS00237">
    <property type="entry name" value="G_PROTEIN_RECEP_F1_1"/>
    <property type="match status" value="1"/>
</dbReference>
<evidence type="ECO:0000313" key="14">
    <source>
        <dbReference type="EnsemblMetazoa" id="XP_030833253"/>
    </source>
</evidence>
<dbReference type="PRINTS" id="PR00237">
    <property type="entry name" value="GPCRRHODOPSN"/>
</dbReference>
<dbReference type="SUPFAM" id="SSF81321">
    <property type="entry name" value="Family A G protein-coupled receptor-like"/>
    <property type="match status" value="1"/>
</dbReference>
<dbReference type="SMART" id="SM01381">
    <property type="entry name" value="7TM_GPCR_Srsx"/>
    <property type="match status" value="1"/>
</dbReference>
<accession>A0A7M7SUX6</accession>
<dbReference type="Gene3D" id="1.20.1070.10">
    <property type="entry name" value="Rhodopsin 7-helix transmembrane proteins"/>
    <property type="match status" value="1"/>
</dbReference>
<sequence length="364" mass="41220">MIIMDLAADYPETKGFNESDPESLYSLYYSSYSYIYNDTTISSKLDDIMKVLYITLPILLAVIGIIGNTTVMYIIFKHRDMQTVTNYFLANLAATDVAMLTICAIPSAVAIFTEIPLSVCKGINYIMFVTVQATCLTLTAMTIDRYNLIVHAVKSRKTRTIRKTVITNIFIWAGSFILQAPVATSSTISEYGECITSFATRSGSNAFHIFNTLSMYVLPLAIILVCYVKILVQVWRKAIQGTESAQAQERSIRRKRKITRMVFVIVLLFAICWLPTHVFRLWKEFDTGFHMTANNIYFDFANLFALCLVYANSCVNPFVYAFKTTSFKEHFKKLFTSCCHSAQSAMGSVSTFKLSKFTRDDESI</sequence>
<feature type="transmembrane region" description="Helical" evidence="12">
    <location>
        <begin position="123"/>
        <end position="143"/>
    </location>
</feature>
<comment type="subcellular location">
    <subcellularLocation>
        <location evidence="1">Cell membrane</location>
        <topology evidence="1">Multi-pass membrane protein</topology>
    </subcellularLocation>
</comment>
<evidence type="ECO:0000256" key="6">
    <source>
        <dbReference type="ARBA" id="ARBA00023136"/>
    </source>
</evidence>
<dbReference type="RefSeq" id="XP_030833253.1">
    <property type="nucleotide sequence ID" value="XM_030977393.1"/>
</dbReference>
<reference evidence="14" key="2">
    <citation type="submission" date="2021-01" db="UniProtKB">
        <authorList>
            <consortium name="EnsemblMetazoa"/>
        </authorList>
    </citation>
    <scope>IDENTIFICATION</scope>
</reference>
<name>A0A7M7SUX6_STRPU</name>
<evidence type="ECO:0000313" key="15">
    <source>
        <dbReference type="Proteomes" id="UP000007110"/>
    </source>
</evidence>
<evidence type="ECO:0000256" key="12">
    <source>
        <dbReference type="SAM" id="Phobius"/>
    </source>
</evidence>
<evidence type="ECO:0000256" key="1">
    <source>
        <dbReference type="ARBA" id="ARBA00004651"/>
    </source>
</evidence>
<feature type="domain" description="G-protein coupled receptors family 1 profile" evidence="13">
    <location>
        <begin position="67"/>
        <end position="320"/>
    </location>
</feature>
<dbReference type="Pfam" id="PF00001">
    <property type="entry name" value="7tm_1"/>
    <property type="match status" value="1"/>
</dbReference>
<keyword evidence="2" id="KW-1003">Cell membrane</keyword>
<evidence type="ECO:0000256" key="7">
    <source>
        <dbReference type="ARBA" id="ARBA00023157"/>
    </source>
</evidence>
<dbReference type="PANTHER" id="PTHR45695:SF23">
    <property type="entry name" value="GALANIN-LIKE G-PROTEIN COUPLED RECEPTOR NPR-9"/>
    <property type="match status" value="1"/>
</dbReference>
<keyword evidence="7" id="KW-1015">Disulfide bond</keyword>
<feature type="transmembrane region" description="Helical" evidence="12">
    <location>
        <begin position="88"/>
        <end position="111"/>
    </location>
</feature>
<dbReference type="PROSITE" id="PS50262">
    <property type="entry name" value="G_PROTEIN_RECEP_F1_2"/>
    <property type="match status" value="1"/>
</dbReference>
<evidence type="ECO:0000259" key="13">
    <source>
        <dbReference type="PROSITE" id="PS50262"/>
    </source>
</evidence>
<keyword evidence="8 11" id="KW-0675">Receptor</keyword>
<feature type="transmembrane region" description="Helical" evidence="12">
    <location>
        <begin position="51"/>
        <end position="76"/>
    </location>
</feature>
<reference evidence="15" key="1">
    <citation type="submission" date="2015-02" db="EMBL/GenBank/DDBJ databases">
        <title>Genome sequencing for Strongylocentrotus purpuratus.</title>
        <authorList>
            <person name="Murali S."/>
            <person name="Liu Y."/>
            <person name="Vee V."/>
            <person name="English A."/>
            <person name="Wang M."/>
            <person name="Skinner E."/>
            <person name="Han Y."/>
            <person name="Muzny D.M."/>
            <person name="Worley K.C."/>
            <person name="Gibbs R.A."/>
        </authorList>
    </citation>
    <scope>NUCLEOTIDE SEQUENCE</scope>
</reference>
<protein>
    <recommendedName>
        <fullName evidence="13">G-protein coupled receptors family 1 profile domain-containing protein</fullName>
    </recommendedName>
</protein>
<evidence type="ECO:0000256" key="11">
    <source>
        <dbReference type="RuleBase" id="RU000688"/>
    </source>
</evidence>
<comment type="similarity">
    <text evidence="11">Belongs to the G-protein coupled receptor 1 family.</text>
</comment>
<keyword evidence="5 11" id="KW-0297">G-protein coupled receptor</keyword>
<dbReference type="InterPro" id="IPR000276">
    <property type="entry name" value="GPCR_Rhodpsn"/>
</dbReference>
<evidence type="ECO:0000256" key="3">
    <source>
        <dbReference type="ARBA" id="ARBA00022692"/>
    </source>
</evidence>